<feature type="chain" id="PRO_5043598460" evidence="1">
    <location>
        <begin position="25"/>
        <end position="102"/>
    </location>
</feature>
<evidence type="ECO:0000256" key="1">
    <source>
        <dbReference type="SAM" id="SignalP"/>
    </source>
</evidence>
<evidence type="ECO:0000313" key="2">
    <source>
        <dbReference type="EMBL" id="KAK9996349.1"/>
    </source>
</evidence>
<sequence length="102" mass="11947">MASGGFQWWWWFPVWGGFAVEVCGFRREQWFVIDFLDLGLDAMVLAMRIKENNERETTRGRVGEQVCEGDRQVTEGLEGKRCKGFFFCLLKTKLVVFKIAWT</sequence>
<proteinExistence type="predicted"/>
<protein>
    <submittedName>
        <fullName evidence="2">Uncharacterized protein</fullName>
    </submittedName>
</protein>
<keyword evidence="3" id="KW-1185">Reference proteome</keyword>
<dbReference type="EMBL" id="JAZDWU010000007">
    <property type="protein sequence ID" value="KAK9996349.1"/>
    <property type="molecule type" value="Genomic_DNA"/>
</dbReference>
<organism evidence="2 3">
    <name type="scientific">Lithocarpus litseifolius</name>
    <dbReference type="NCBI Taxonomy" id="425828"/>
    <lineage>
        <taxon>Eukaryota</taxon>
        <taxon>Viridiplantae</taxon>
        <taxon>Streptophyta</taxon>
        <taxon>Embryophyta</taxon>
        <taxon>Tracheophyta</taxon>
        <taxon>Spermatophyta</taxon>
        <taxon>Magnoliopsida</taxon>
        <taxon>eudicotyledons</taxon>
        <taxon>Gunneridae</taxon>
        <taxon>Pentapetalae</taxon>
        <taxon>rosids</taxon>
        <taxon>fabids</taxon>
        <taxon>Fagales</taxon>
        <taxon>Fagaceae</taxon>
        <taxon>Lithocarpus</taxon>
    </lineage>
</organism>
<keyword evidence="1" id="KW-0732">Signal</keyword>
<evidence type="ECO:0000313" key="3">
    <source>
        <dbReference type="Proteomes" id="UP001459277"/>
    </source>
</evidence>
<reference evidence="2 3" key="1">
    <citation type="submission" date="2024-01" db="EMBL/GenBank/DDBJ databases">
        <title>A telomere-to-telomere, gap-free genome of sweet tea (Lithocarpus litseifolius).</title>
        <authorList>
            <person name="Zhou J."/>
        </authorList>
    </citation>
    <scope>NUCLEOTIDE SEQUENCE [LARGE SCALE GENOMIC DNA]</scope>
    <source>
        <strain evidence="2">Zhou-2022a</strain>
        <tissue evidence="2">Leaf</tissue>
    </source>
</reference>
<accession>A0AAW2CHT3</accession>
<feature type="signal peptide" evidence="1">
    <location>
        <begin position="1"/>
        <end position="24"/>
    </location>
</feature>
<name>A0AAW2CHT3_9ROSI</name>
<dbReference type="AlphaFoldDB" id="A0AAW2CHT3"/>
<dbReference type="Proteomes" id="UP001459277">
    <property type="component" value="Unassembled WGS sequence"/>
</dbReference>
<comment type="caution">
    <text evidence="2">The sequence shown here is derived from an EMBL/GenBank/DDBJ whole genome shotgun (WGS) entry which is preliminary data.</text>
</comment>
<gene>
    <name evidence="2" type="ORF">SO802_021035</name>
</gene>